<dbReference type="Gene3D" id="2.60.40.1080">
    <property type="match status" value="2"/>
</dbReference>
<protein>
    <recommendedName>
        <fullName evidence="1">BIG2 domain-containing protein</fullName>
    </recommendedName>
</protein>
<name>A0A5M9ZIG6_9BIFI</name>
<evidence type="ECO:0000259" key="1">
    <source>
        <dbReference type="SMART" id="SM00635"/>
    </source>
</evidence>
<proteinExistence type="predicted"/>
<gene>
    <name evidence="2" type="ORF">EMO91_09400</name>
</gene>
<evidence type="ECO:0000313" key="3">
    <source>
        <dbReference type="Proteomes" id="UP000410049"/>
    </source>
</evidence>
<dbReference type="SUPFAM" id="SSF49373">
    <property type="entry name" value="Invasin/intimin cell-adhesion fragments"/>
    <property type="match status" value="2"/>
</dbReference>
<sequence length="272" mass="27425">MKSVTVTAVDGGAAPTEVLIGRTITLKAAAVYGDGSQVETPTVEWASSKPDVATVADGVVTGKTAGSTIITATVDGVTSPGLTVTVAPVPVETVRITSTVNQGVEGSDVTLTAEVTPDDATDKTLTWESSNTDVAAFTKTGAPAGGKILTLLKKGETTVTVHAGDQSATLDFTVLGLDVLTVTATARQGGQTLAVTEAIGTDLQRRYRITGADAKPTVAYDTVCATADGWLAWPENGEVSGTEGQVATVVDVTVKGANARGKGEAVLPAPLA</sequence>
<reference evidence="2 3" key="1">
    <citation type="journal article" date="2019" name="Syst. Appl. Microbiol.">
        <title>Characterization of Bifidobacterium species in feaces of the Egyptian fruit bat: Description of B. vespertilionis sp. nov. and B. rousetti sp. nov.</title>
        <authorList>
            <person name="Modesto M."/>
            <person name="Satti M."/>
            <person name="Watanabe K."/>
            <person name="Puglisi E."/>
            <person name="Morelli L."/>
            <person name="Huang C.-H."/>
            <person name="Liou J.-S."/>
            <person name="Miyashita M."/>
            <person name="Tamura T."/>
            <person name="Saito S."/>
            <person name="Mori K."/>
            <person name="Huang L."/>
            <person name="Sciavilla P."/>
            <person name="Sandri C."/>
            <person name="Spiezio C."/>
            <person name="Vitali F."/>
            <person name="Cavalieri D."/>
            <person name="Perpetuini G."/>
            <person name="Tofalo R."/>
            <person name="Bonetti A."/>
            <person name="Arita M."/>
            <person name="Mattarelli P."/>
        </authorList>
    </citation>
    <scope>NUCLEOTIDE SEQUENCE [LARGE SCALE GENOMIC DNA]</scope>
    <source>
        <strain evidence="2 3">RST17</strain>
    </source>
</reference>
<dbReference type="EMBL" id="RZUH01000007">
    <property type="protein sequence ID" value="KAA8827249.1"/>
    <property type="molecule type" value="Genomic_DNA"/>
</dbReference>
<dbReference type="Proteomes" id="UP000410049">
    <property type="component" value="Unassembled WGS sequence"/>
</dbReference>
<organism evidence="2 3">
    <name type="scientific">Bifidobacterium myosotis</name>
    <dbReference type="NCBI Taxonomy" id="1630166"/>
    <lineage>
        <taxon>Bacteria</taxon>
        <taxon>Bacillati</taxon>
        <taxon>Actinomycetota</taxon>
        <taxon>Actinomycetes</taxon>
        <taxon>Bifidobacteriales</taxon>
        <taxon>Bifidobacteriaceae</taxon>
        <taxon>Bifidobacterium</taxon>
    </lineage>
</organism>
<dbReference type="RefSeq" id="WP_150379718.1">
    <property type="nucleotide sequence ID" value="NZ_RZUH01000007.1"/>
</dbReference>
<dbReference type="InterPro" id="IPR003343">
    <property type="entry name" value="Big_2"/>
</dbReference>
<dbReference type="InterPro" id="IPR008964">
    <property type="entry name" value="Invasin/intimin_cell_adhesion"/>
</dbReference>
<comment type="caution">
    <text evidence="2">The sequence shown here is derived from an EMBL/GenBank/DDBJ whole genome shotgun (WGS) entry which is preliminary data.</text>
</comment>
<evidence type="ECO:0000313" key="2">
    <source>
        <dbReference type="EMBL" id="KAA8827249.1"/>
    </source>
</evidence>
<dbReference type="Pfam" id="PF02368">
    <property type="entry name" value="Big_2"/>
    <property type="match status" value="1"/>
</dbReference>
<feature type="domain" description="BIG2" evidence="1">
    <location>
        <begin position="90"/>
        <end position="173"/>
    </location>
</feature>
<accession>A0A5M9ZIG6</accession>
<dbReference type="AlphaFoldDB" id="A0A5M9ZIG6"/>
<feature type="domain" description="BIG2" evidence="1">
    <location>
        <begin position="5"/>
        <end position="84"/>
    </location>
</feature>
<dbReference type="SMART" id="SM00635">
    <property type="entry name" value="BID_2"/>
    <property type="match status" value="2"/>
</dbReference>